<sequence>MRSIANLLIYKAPGRRQKSSDLKCIAKCNADNSMRDGARCTGPPAGFHPYAANQPASDRRAWRKTLVGDYPLQRTITLHSTGAFHMLQLRSYKYLDQTSAESKALATEAFHTHTGAIRYLQGKDDLQPDGKAVRRRRSTGGS</sequence>
<proteinExistence type="predicted"/>
<dbReference type="EMBL" id="OFSN01000015">
    <property type="protein sequence ID" value="SOY65980.1"/>
    <property type="molecule type" value="Genomic_DNA"/>
</dbReference>
<evidence type="ECO:0000313" key="1">
    <source>
        <dbReference type="EMBL" id="SOY65980.1"/>
    </source>
</evidence>
<accession>A0A375C9R9</accession>
<protein>
    <submittedName>
        <fullName evidence="1">Uncharacterized protein</fullName>
    </submittedName>
</protein>
<organism evidence="1">
    <name type="scientific">Cupriavidus taiwanensis</name>
    <dbReference type="NCBI Taxonomy" id="164546"/>
    <lineage>
        <taxon>Bacteria</taxon>
        <taxon>Pseudomonadati</taxon>
        <taxon>Pseudomonadota</taxon>
        <taxon>Betaproteobacteria</taxon>
        <taxon>Burkholderiales</taxon>
        <taxon>Burkholderiaceae</taxon>
        <taxon>Cupriavidus</taxon>
    </lineage>
</organism>
<dbReference type="AlphaFoldDB" id="A0A375C9R9"/>
<dbReference type="Proteomes" id="UP000257016">
    <property type="component" value="Unassembled WGS sequence"/>
</dbReference>
<reference evidence="1" key="1">
    <citation type="submission" date="2018-01" db="EMBL/GenBank/DDBJ databases">
        <authorList>
            <person name="Clerissi C."/>
        </authorList>
    </citation>
    <scope>NUCLEOTIDE SEQUENCE</scope>
    <source>
        <strain evidence="1">Cupriavidus taiwanensis LMG 19430</strain>
    </source>
</reference>
<name>A0A375C9R9_9BURK</name>
<gene>
    <name evidence="1" type="ORF">CBM2586_B10575</name>
</gene>
<comment type="caution">
    <text evidence="1">The sequence shown here is derived from an EMBL/GenBank/DDBJ whole genome shotgun (WGS) entry which is preliminary data.</text>
</comment>